<gene>
    <name evidence="5" type="ORF">GCM10022246_14430</name>
</gene>
<dbReference type="SMART" id="SM00347">
    <property type="entry name" value="HTH_MARR"/>
    <property type="match status" value="1"/>
</dbReference>
<dbReference type="Proteomes" id="UP001501081">
    <property type="component" value="Unassembled WGS sequence"/>
</dbReference>
<protein>
    <recommendedName>
        <fullName evidence="4">HTH marR-type domain-containing protein</fullName>
    </recommendedName>
</protein>
<dbReference type="Gene3D" id="1.10.10.10">
    <property type="entry name" value="Winged helix-like DNA-binding domain superfamily/Winged helix DNA-binding domain"/>
    <property type="match status" value="1"/>
</dbReference>
<evidence type="ECO:0000256" key="3">
    <source>
        <dbReference type="ARBA" id="ARBA00023163"/>
    </source>
</evidence>
<evidence type="ECO:0000313" key="5">
    <source>
        <dbReference type="EMBL" id="GAA3962294.1"/>
    </source>
</evidence>
<evidence type="ECO:0000313" key="6">
    <source>
        <dbReference type="Proteomes" id="UP001501081"/>
    </source>
</evidence>
<comment type="caution">
    <text evidence="5">The sequence shown here is derived from an EMBL/GenBank/DDBJ whole genome shotgun (WGS) entry which is preliminary data.</text>
</comment>
<keyword evidence="1" id="KW-0805">Transcription regulation</keyword>
<dbReference type="InterPro" id="IPR023187">
    <property type="entry name" value="Tscrpt_reg_MarR-type_CS"/>
</dbReference>
<evidence type="ECO:0000256" key="2">
    <source>
        <dbReference type="ARBA" id="ARBA00023125"/>
    </source>
</evidence>
<name>A0ABP7PAX4_9SPHI</name>
<reference evidence="6" key="1">
    <citation type="journal article" date="2019" name="Int. J. Syst. Evol. Microbiol.">
        <title>The Global Catalogue of Microorganisms (GCM) 10K type strain sequencing project: providing services to taxonomists for standard genome sequencing and annotation.</title>
        <authorList>
            <consortium name="The Broad Institute Genomics Platform"/>
            <consortium name="The Broad Institute Genome Sequencing Center for Infectious Disease"/>
            <person name="Wu L."/>
            <person name="Ma J."/>
        </authorList>
    </citation>
    <scope>NUCLEOTIDE SEQUENCE [LARGE SCALE GENOMIC DNA]</scope>
    <source>
        <strain evidence="6">JCM 17338</strain>
    </source>
</reference>
<dbReference type="InterPro" id="IPR036390">
    <property type="entry name" value="WH_DNA-bd_sf"/>
</dbReference>
<organism evidence="5 6">
    <name type="scientific">Pedobacter ginsengiterrae</name>
    <dbReference type="NCBI Taxonomy" id="871696"/>
    <lineage>
        <taxon>Bacteria</taxon>
        <taxon>Pseudomonadati</taxon>
        <taxon>Bacteroidota</taxon>
        <taxon>Sphingobacteriia</taxon>
        <taxon>Sphingobacteriales</taxon>
        <taxon>Sphingobacteriaceae</taxon>
        <taxon>Pedobacter</taxon>
    </lineage>
</organism>
<evidence type="ECO:0000259" key="4">
    <source>
        <dbReference type="PROSITE" id="PS50995"/>
    </source>
</evidence>
<feature type="domain" description="HTH marR-type" evidence="4">
    <location>
        <begin position="19"/>
        <end position="152"/>
    </location>
</feature>
<keyword evidence="2" id="KW-0238">DNA-binding</keyword>
<dbReference type="PANTHER" id="PTHR42756:SF1">
    <property type="entry name" value="TRANSCRIPTIONAL REPRESSOR OF EMRAB OPERON"/>
    <property type="match status" value="1"/>
</dbReference>
<proteinExistence type="predicted"/>
<accession>A0ABP7PAX4</accession>
<dbReference type="InterPro" id="IPR036388">
    <property type="entry name" value="WH-like_DNA-bd_sf"/>
</dbReference>
<dbReference type="EMBL" id="BAABAK010000005">
    <property type="protein sequence ID" value="GAA3962294.1"/>
    <property type="molecule type" value="Genomic_DNA"/>
</dbReference>
<dbReference type="PROSITE" id="PS50995">
    <property type="entry name" value="HTH_MARR_2"/>
    <property type="match status" value="1"/>
</dbReference>
<dbReference type="SUPFAM" id="SSF46785">
    <property type="entry name" value="Winged helix' DNA-binding domain"/>
    <property type="match status" value="1"/>
</dbReference>
<keyword evidence="3" id="KW-0804">Transcription</keyword>
<dbReference type="PROSITE" id="PS01117">
    <property type="entry name" value="HTH_MARR_1"/>
    <property type="match status" value="1"/>
</dbReference>
<dbReference type="PRINTS" id="PR00598">
    <property type="entry name" value="HTHMARR"/>
</dbReference>
<evidence type="ECO:0000256" key="1">
    <source>
        <dbReference type="ARBA" id="ARBA00023015"/>
    </source>
</evidence>
<dbReference type="Pfam" id="PF12802">
    <property type="entry name" value="MarR_2"/>
    <property type="match status" value="1"/>
</dbReference>
<dbReference type="InterPro" id="IPR000835">
    <property type="entry name" value="HTH_MarR-typ"/>
</dbReference>
<keyword evidence="6" id="KW-1185">Reference proteome</keyword>
<dbReference type="PANTHER" id="PTHR42756">
    <property type="entry name" value="TRANSCRIPTIONAL REGULATOR, MARR"/>
    <property type="match status" value="1"/>
</dbReference>
<dbReference type="RefSeq" id="WP_316760921.1">
    <property type="nucleotide sequence ID" value="NZ_BAABAK010000005.1"/>
</dbReference>
<sequence length="167" mass="19264">MAVEKDIDKELLDFERNGSENWQRIIFNLRKQLDIWAHDNIKPIWKDMKLSYMPVMFNISVEGSTASEIAKKSMLPKQTISRSIKELEDKGFIISATSGKDKRIEVLSLTKSGKEFILNAKNETQKMNLIYKQLVGEKDLNTAVRVINSIIDYHESTRLSADHNFTD</sequence>